<proteinExistence type="predicted"/>
<keyword evidence="2" id="KW-1185">Reference proteome</keyword>
<sequence length="106" mass="11749">MQRPGTKNHDAIADALAPVRRTLTNDASIERSRRHRSCLLLAGVPISQKSDESGQGSLRAPSIAGAPDIIEKVTQGRQPVGFAVKSLKRFPPLDWDKQRRLYCMSR</sequence>
<comment type="caution">
    <text evidence="1">The sequence shown here is derived from an EMBL/GenBank/DDBJ whole genome shotgun (WGS) entry which is preliminary data.</text>
</comment>
<dbReference type="EMBL" id="JBHSHD010000010">
    <property type="protein sequence ID" value="MFC4821288.1"/>
    <property type="molecule type" value="Genomic_DNA"/>
</dbReference>
<dbReference type="Proteomes" id="UP001595886">
    <property type="component" value="Unassembled WGS sequence"/>
</dbReference>
<evidence type="ECO:0000313" key="2">
    <source>
        <dbReference type="Proteomes" id="UP001595886"/>
    </source>
</evidence>
<name>A0ABV9QVD7_9GAMM</name>
<reference evidence="2" key="1">
    <citation type="journal article" date="2019" name="Int. J. Syst. Evol. Microbiol.">
        <title>The Global Catalogue of Microorganisms (GCM) 10K type strain sequencing project: providing services to taxonomists for standard genome sequencing and annotation.</title>
        <authorList>
            <consortium name="The Broad Institute Genomics Platform"/>
            <consortium name="The Broad Institute Genome Sequencing Center for Infectious Disease"/>
            <person name="Wu L."/>
            <person name="Ma J."/>
        </authorList>
    </citation>
    <scope>NUCLEOTIDE SEQUENCE [LARGE SCALE GENOMIC DNA]</scope>
    <source>
        <strain evidence="2">CCUG 30340</strain>
    </source>
</reference>
<protein>
    <submittedName>
        <fullName evidence="1">Uncharacterized protein</fullName>
    </submittedName>
</protein>
<accession>A0ABV9QVD7</accession>
<organism evidence="1 2">
    <name type="scientific">Dokdonella ginsengisoli</name>
    <dbReference type="NCBI Taxonomy" id="363846"/>
    <lineage>
        <taxon>Bacteria</taxon>
        <taxon>Pseudomonadati</taxon>
        <taxon>Pseudomonadota</taxon>
        <taxon>Gammaproteobacteria</taxon>
        <taxon>Lysobacterales</taxon>
        <taxon>Rhodanobacteraceae</taxon>
        <taxon>Dokdonella</taxon>
    </lineage>
</organism>
<evidence type="ECO:0000313" key="1">
    <source>
        <dbReference type="EMBL" id="MFC4821288.1"/>
    </source>
</evidence>
<gene>
    <name evidence="1" type="ORF">ACFO6Q_13200</name>
</gene>